<evidence type="ECO:0000313" key="3">
    <source>
        <dbReference type="Proteomes" id="UP000605259"/>
    </source>
</evidence>
<evidence type="ECO:0000313" key="2">
    <source>
        <dbReference type="EMBL" id="GGE60495.1"/>
    </source>
</evidence>
<gene>
    <name evidence="2" type="ORF">GCM10007140_08520</name>
</gene>
<accession>A0A917AM23</accession>
<dbReference type="AlphaFoldDB" id="A0A917AM23"/>
<evidence type="ECO:0000259" key="1">
    <source>
        <dbReference type="Pfam" id="PF13649"/>
    </source>
</evidence>
<proteinExistence type="predicted"/>
<dbReference type="RefSeq" id="WP_188387178.1">
    <property type="nucleotide sequence ID" value="NZ_BMFK01000001.1"/>
</dbReference>
<dbReference type="CDD" id="cd02440">
    <property type="entry name" value="AdoMet_MTases"/>
    <property type="match status" value="1"/>
</dbReference>
<reference evidence="2" key="2">
    <citation type="submission" date="2020-09" db="EMBL/GenBank/DDBJ databases">
        <authorList>
            <person name="Sun Q."/>
            <person name="Zhou Y."/>
        </authorList>
    </citation>
    <scope>NUCLEOTIDE SEQUENCE</scope>
    <source>
        <strain evidence="2">CGMCC 1.12698</strain>
    </source>
</reference>
<dbReference type="Proteomes" id="UP000605259">
    <property type="component" value="Unassembled WGS sequence"/>
</dbReference>
<name>A0A917AM23_9BACI</name>
<keyword evidence="3" id="KW-1185">Reference proteome</keyword>
<dbReference type="SUPFAM" id="SSF53335">
    <property type="entry name" value="S-adenosyl-L-methionine-dependent methyltransferases"/>
    <property type="match status" value="1"/>
</dbReference>
<feature type="domain" description="Methyltransferase" evidence="1">
    <location>
        <begin position="50"/>
        <end position="117"/>
    </location>
</feature>
<dbReference type="Gene3D" id="3.40.50.150">
    <property type="entry name" value="Vaccinia Virus protein VP39"/>
    <property type="match status" value="1"/>
</dbReference>
<protein>
    <recommendedName>
        <fullName evidence="1">Methyltransferase domain-containing protein</fullName>
    </recommendedName>
</protein>
<sequence>MDAKVLTTNKQSWNEVAERFYGRNPLPEYGPLAPTEVELNLFGNVSNLNVLDIGCGSGHSLEYMLNRNVAEAWGIDLSTKQIEAARNLLGGRAELFEAPMEENPGIPHNHFDIVYSIYLK</sequence>
<reference evidence="2" key="1">
    <citation type="journal article" date="2014" name="Int. J. Syst. Evol. Microbiol.">
        <title>Complete genome sequence of Corynebacterium casei LMG S-19264T (=DSM 44701T), isolated from a smear-ripened cheese.</title>
        <authorList>
            <consortium name="US DOE Joint Genome Institute (JGI-PGF)"/>
            <person name="Walter F."/>
            <person name="Albersmeier A."/>
            <person name="Kalinowski J."/>
            <person name="Ruckert C."/>
        </authorList>
    </citation>
    <scope>NUCLEOTIDE SEQUENCE</scope>
    <source>
        <strain evidence="2">CGMCC 1.12698</strain>
    </source>
</reference>
<organism evidence="2 3">
    <name type="scientific">Priestia taiwanensis</name>
    <dbReference type="NCBI Taxonomy" id="1347902"/>
    <lineage>
        <taxon>Bacteria</taxon>
        <taxon>Bacillati</taxon>
        <taxon>Bacillota</taxon>
        <taxon>Bacilli</taxon>
        <taxon>Bacillales</taxon>
        <taxon>Bacillaceae</taxon>
        <taxon>Priestia</taxon>
    </lineage>
</organism>
<comment type="caution">
    <text evidence="2">The sequence shown here is derived from an EMBL/GenBank/DDBJ whole genome shotgun (WGS) entry which is preliminary data.</text>
</comment>
<dbReference type="InterPro" id="IPR029063">
    <property type="entry name" value="SAM-dependent_MTases_sf"/>
</dbReference>
<dbReference type="Pfam" id="PF13649">
    <property type="entry name" value="Methyltransf_25"/>
    <property type="match status" value="1"/>
</dbReference>
<dbReference type="EMBL" id="BMFK01000001">
    <property type="protein sequence ID" value="GGE60495.1"/>
    <property type="molecule type" value="Genomic_DNA"/>
</dbReference>
<dbReference type="InterPro" id="IPR041698">
    <property type="entry name" value="Methyltransf_25"/>
</dbReference>